<reference evidence="1" key="1">
    <citation type="submission" date="2023-07" db="EMBL/GenBank/DDBJ databases">
        <title>Genome content predicts the carbon catabolic preferences of heterotrophic bacteria.</title>
        <authorList>
            <person name="Gralka M."/>
        </authorList>
    </citation>
    <scope>NUCLEOTIDE SEQUENCE</scope>
    <source>
        <strain evidence="1">G2M05</strain>
    </source>
</reference>
<name>A0AAW7YAT1_9GAMM</name>
<organism evidence="1 2">
    <name type="scientific">Photobacterium sanguinicancri</name>
    <dbReference type="NCBI Taxonomy" id="875932"/>
    <lineage>
        <taxon>Bacteria</taxon>
        <taxon>Pseudomonadati</taxon>
        <taxon>Pseudomonadota</taxon>
        <taxon>Gammaproteobacteria</taxon>
        <taxon>Vibrionales</taxon>
        <taxon>Vibrionaceae</taxon>
        <taxon>Photobacterium</taxon>
    </lineage>
</organism>
<dbReference type="SUPFAM" id="SSF55729">
    <property type="entry name" value="Acyl-CoA N-acyltransferases (Nat)"/>
    <property type="match status" value="1"/>
</dbReference>
<dbReference type="Proteomes" id="UP001170624">
    <property type="component" value="Unassembled WGS sequence"/>
</dbReference>
<gene>
    <name evidence="1" type="ORF">Q4568_15185</name>
</gene>
<evidence type="ECO:0008006" key="3">
    <source>
        <dbReference type="Google" id="ProtNLM"/>
    </source>
</evidence>
<comment type="caution">
    <text evidence="1">The sequence shown here is derived from an EMBL/GenBank/DDBJ whole genome shotgun (WGS) entry which is preliminary data.</text>
</comment>
<dbReference type="InterPro" id="IPR016181">
    <property type="entry name" value="Acyl_CoA_acyltransferase"/>
</dbReference>
<dbReference type="RefSeq" id="WP_062689135.1">
    <property type="nucleotide sequence ID" value="NZ_CANMLA010000019.1"/>
</dbReference>
<dbReference type="EMBL" id="JAUOPU010000017">
    <property type="protein sequence ID" value="MDO6543889.1"/>
    <property type="molecule type" value="Genomic_DNA"/>
</dbReference>
<proteinExistence type="predicted"/>
<evidence type="ECO:0000313" key="2">
    <source>
        <dbReference type="Proteomes" id="UP001170624"/>
    </source>
</evidence>
<dbReference type="Gene3D" id="3.40.630.30">
    <property type="match status" value="1"/>
</dbReference>
<dbReference type="AlphaFoldDB" id="A0AAW7YAT1"/>
<evidence type="ECO:0000313" key="1">
    <source>
        <dbReference type="EMBL" id="MDO6543889.1"/>
    </source>
</evidence>
<protein>
    <recommendedName>
        <fullName evidence="3">N-acetyltransferase domain-containing protein</fullName>
    </recommendedName>
</protein>
<accession>A0AAW7YAT1</accession>
<sequence>MKIVKVDSSNQQVYANLYQGYAAEFSKIIGDKPDENGLFEIYPKIGNRVAGYLLYIDGVPAALTAIEEKSSDEFEICDFYVVPYFRKNKVGKIFISRLFERLKGAWEIKQVAGADHAVKFWRDVVSDYTSGNYVEDEYLDDKWGLVTRQCFNHLSARLGGNN</sequence>